<proteinExistence type="predicted"/>
<dbReference type="RefSeq" id="WP_060969618.1">
    <property type="nucleotide sequence ID" value="NZ_CM003772.1"/>
</dbReference>
<organism evidence="2 3">
    <name type="scientific">Burkholderia ubonensis</name>
    <dbReference type="NCBI Taxonomy" id="101571"/>
    <lineage>
        <taxon>Bacteria</taxon>
        <taxon>Pseudomonadati</taxon>
        <taxon>Pseudomonadota</taxon>
        <taxon>Betaproteobacteria</taxon>
        <taxon>Burkholderiales</taxon>
        <taxon>Burkholderiaceae</taxon>
        <taxon>Burkholderia</taxon>
        <taxon>Burkholderia cepacia complex</taxon>
    </lineage>
</organism>
<name>A0AA40UUS9_9BURK</name>
<protein>
    <recommendedName>
        <fullName evidence="1">DUF551 domain-containing protein</fullName>
    </recommendedName>
</protein>
<evidence type="ECO:0000313" key="3">
    <source>
        <dbReference type="Proteomes" id="UP000070119"/>
    </source>
</evidence>
<reference evidence="2 3" key="1">
    <citation type="submission" date="2015-11" db="EMBL/GenBank/DDBJ databases">
        <authorList>
            <person name="Sahl J."/>
            <person name="Wagner D."/>
            <person name="Keim P."/>
        </authorList>
    </citation>
    <scope>NUCLEOTIDE SEQUENCE [LARGE SCALE GENOMIC DNA]</scope>
    <source>
        <strain evidence="2 3">MSMB1157</strain>
    </source>
</reference>
<dbReference type="EMBL" id="LNJU01000005">
    <property type="protein sequence ID" value="KWZ53323.1"/>
    <property type="molecule type" value="Genomic_DNA"/>
</dbReference>
<dbReference type="Proteomes" id="UP000070119">
    <property type="component" value="Chromosome 2"/>
</dbReference>
<feature type="domain" description="DUF551" evidence="1">
    <location>
        <begin position="54"/>
        <end position="121"/>
    </location>
</feature>
<gene>
    <name evidence="2" type="ORF">WK57_30510</name>
</gene>
<evidence type="ECO:0000313" key="2">
    <source>
        <dbReference type="EMBL" id="KWZ53323.1"/>
    </source>
</evidence>
<sequence>MNEALKPCPFCGGESRWHTGLVGCKSCGIWSRNEQCWNTRAPVELPWTPIASGLPAEPGWYLVMLAPGNDWNLMSDTPLQVEFDAFTTMPQAFTYSDGWYDGPQDISDAVTHWMPLPSAPEVAA</sequence>
<evidence type="ECO:0000259" key="1">
    <source>
        <dbReference type="Pfam" id="PF04448"/>
    </source>
</evidence>
<accession>A0AA40UUS9</accession>
<dbReference type="InterPro" id="IPR007539">
    <property type="entry name" value="DUF551"/>
</dbReference>
<comment type="caution">
    <text evidence="2">The sequence shown here is derived from an EMBL/GenBank/DDBJ whole genome shotgun (WGS) entry which is preliminary data.</text>
</comment>
<dbReference type="Pfam" id="PF04448">
    <property type="entry name" value="DUF551"/>
    <property type="match status" value="1"/>
</dbReference>
<dbReference type="AlphaFoldDB" id="A0AA40UUS9"/>